<evidence type="ECO:0008006" key="5">
    <source>
        <dbReference type="Google" id="ProtNLM"/>
    </source>
</evidence>
<gene>
    <name evidence="3" type="ORF">LMG27198_41240</name>
</gene>
<keyword evidence="2" id="KW-0732">Signal</keyword>
<dbReference type="EMBL" id="BSEC01000002">
    <property type="protein sequence ID" value="GLI95132.1"/>
    <property type="molecule type" value="Genomic_DNA"/>
</dbReference>
<dbReference type="RefSeq" id="WP_281805797.1">
    <property type="nucleotide sequence ID" value="NZ_BSEC01000002.1"/>
</dbReference>
<dbReference type="InterPro" id="IPR003423">
    <property type="entry name" value="OMP_efflux"/>
</dbReference>
<dbReference type="GO" id="GO:0015562">
    <property type="term" value="F:efflux transmembrane transporter activity"/>
    <property type="evidence" value="ECO:0007669"/>
    <property type="project" value="InterPro"/>
</dbReference>
<name>A0A9W6GY42_9HYPH</name>
<reference evidence="3" key="1">
    <citation type="journal article" date="2023" name="Int. J. Syst. Evol. Microbiol.">
        <title>Methylocystis iwaonis sp. nov., a type II methane-oxidizing bacterium from surface soil of a rice paddy field in Japan, and emended description of the genus Methylocystis (ex Whittenbury et al. 1970) Bowman et al. 1993.</title>
        <authorList>
            <person name="Kaise H."/>
            <person name="Sawadogo J.B."/>
            <person name="Alam M.S."/>
            <person name="Ueno C."/>
            <person name="Dianou D."/>
            <person name="Shinjo R."/>
            <person name="Asakawa S."/>
        </authorList>
    </citation>
    <scope>NUCLEOTIDE SEQUENCE</scope>
    <source>
        <strain evidence="3">LMG27198</strain>
    </source>
</reference>
<dbReference type="PANTHER" id="PTHR30203">
    <property type="entry name" value="OUTER MEMBRANE CATION EFFLUX PROTEIN"/>
    <property type="match status" value="1"/>
</dbReference>
<comment type="similarity">
    <text evidence="1">Belongs to the outer membrane factor (OMF) (TC 1.B.17) family.</text>
</comment>
<feature type="signal peptide" evidence="2">
    <location>
        <begin position="1"/>
        <end position="22"/>
    </location>
</feature>
<evidence type="ECO:0000313" key="3">
    <source>
        <dbReference type="EMBL" id="GLI95132.1"/>
    </source>
</evidence>
<dbReference type="AlphaFoldDB" id="A0A9W6GY42"/>
<evidence type="ECO:0000256" key="1">
    <source>
        <dbReference type="ARBA" id="ARBA00007613"/>
    </source>
</evidence>
<dbReference type="PANTHER" id="PTHR30203:SF24">
    <property type="entry name" value="BLR4935 PROTEIN"/>
    <property type="match status" value="1"/>
</dbReference>
<evidence type="ECO:0000256" key="2">
    <source>
        <dbReference type="SAM" id="SignalP"/>
    </source>
</evidence>
<protein>
    <recommendedName>
        <fullName evidence="5">TolC family protein</fullName>
    </recommendedName>
</protein>
<dbReference type="SUPFAM" id="SSF56954">
    <property type="entry name" value="Outer membrane efflux proteins (OEP)"/>
    <property type="match status" value="1"/>
</dbReference>
<feature type="chain" id="PRO_5040811305" description="TolC family protein" evidence="2">
    <location>
        <begin position="23"/>
        <end position="416"/>
    </location>
</feature>
<dbReference type="InterPro" id="IPR010131">
    <property type="entry name" value="MdtP/NodT-like"/>
</dbReference>
<comment type="caution">
    <text evidence="3">The sequence shown here is derived from an EMBL/GenBank/DDBJ whole genome shotgun (WGS) entry which is preliminary data.</text>
</comment>
<organism evidence="3 4">
    <name type="scientific">Methylocystis echinoides</name>
    <dbReference type="NCBI Taxonomy" id="29468"/>
    <lineage>
        <taxon>Bacteria</taxon>
        <taxon>Pseudomonadati</taxon>
        <taxon>Pseudomonadota</taxon>
        <taxon>Alphaproteobacteria</taxon>
        <taxon>Hyphomicrobiales</taxon>
        <taxon>Methylocystaceae</taxon>
        <taxon>Methylocystis</taxon>
    </lineage>
</organism>
<dbReference type="Pfam" id="PF02321">
    <property type="entry name" value="OEP"/>
    <property type="match status" value="2"/>
</dbReference>
<keyword evidence="4" id="KW-1185">Reference proteome</keyword>
<accession>A0A9W6GY42</accession>
<evidence type="ECO:0000313" key="4">
    <source>
        <dbReference type="Proteomes" id="UP001144323"/>
    </source>
</evidence>
<dbReference type="Proteomes" id="UP001144323">
    <property type="component" value="Unassembled WGS sequence"/>
</dbReference>
<proteinExistence type="inferred from homology"/>
<dbReference type="Gene3D" id="1.20.1600.10">
    <property type="entry name" value="Outer membrane efflux proteins (OEP)"/>
    <property type="match status" value="1"/>
</dbReference>
<sequence>MTLRRLGLSLLVLAAAAAPAGAGERAAAPGANVESVVGFATRLSPELAASILDADAAAHRVGAAGVQPDPTFTLQAWDVNSKGVGQPWIGQRWIGLEQTVRLWGKTDLEKGVAAAEADAARHGSHAVELDLVARVKTVYAQYNAAHRAVELAISLRQRLEEVAELLRLRYGASSVNQQEVIKAELEAANAAADVVRREGEEKSAVARLNALIGRQAQAPLAAPKGFPALKARLTLASVQEMARSYNPQLAATHARVRSATGTKELTDLNYYPDVTVGATYVQRPVGQDSGQFLIGFKVPLQYEAKDAEQRVASASLGAAEARNDALRIRLDGEVAEAWFRLEAIRKALKIFEHRQLPPARLSVETAQKGFDAGAADLATLLETERRLRAVELELLALRVEEQSRFADLERLAGGSL</sequence>